<evidence type="ECO:0000313" key="2">
    <source>
        <dbReference type="EMBL" id="KAK4540219.1"/>
    </source>
</evidence>
<feature type="compositionally biased region" description="Gly residues" evidence="1">
    <location>
        <begin position="137"/>
        <end position="168"/>
    </location>
</feature>
<feature type="compositionally biased region" description="Basic and acidic residues" evidence="1">
    <location>
        <begin position="657"/>
        <end position="683"/>
    </location>
</feature>
<feature type="region of interest" description="Disordered" evidence="1">
    <location>
        <begin position="1397"/>
        <end position="1479"/>
    </location>
</feature>
<feature type="compositionally biased region" description="Basic and acidic residues" evidence="1">
    <location>
        <begin position="386"/>
        <end position="423"/>
    </location>
</feature>
<protein>
    <recommendedName>
        <fullName evidence="4">Myb-like domain-containing protein</fullName>
    </recommendedName>
</protein>
<feature type="compositionally biased region" description="Low complexity" evidence="1">
    <location>
        <begin position="197"/>
        <end position="207"/>
    </location>
</feature>
<feature type="region of interest" description="Disordered" evidence="1">
    <location>
        <begin position="505"/>
        <end position="720"/>
    </location>
</feature>
<feature type="compositionally biased region" description="Basic and acidic residues" evidence="1">
    <location>
        <begin position="691"/>
        <end position="720"/>
    </location>
</feature>
<dbReference type="EMBL" id="JAVFHQ010000072">
    <property type="protein sequence ID" value="KAK4540219.1"/>
    <property type="molecule type" value="Genomic_DNA"/>
</dbReference>
<feature type="compositionally biased region" description="Polar residues" evidence="1">
    <location>
        <begin position="273"/>
        <end position="284"/>
    </location>
</feature>
<feature type="compositionally biased region" description="Gly residues" evidence="1">
    <location>
        <begin position="445"/>
        <end position="458"/>
    </location>
</feature>
<feature type="compositionally biased region" description="Low complexity" evidence="1">
    <location>
        <begin position="507"/>
        <end position="516"/>
    </location>
</feature>
<feature type="compositionally biased region" description="Basic residues" evidence="1">
    <location>
        <begin position="259"/>
        <end position="272"/>
    </location>
</feature>
<proteinExistence type="predicted"/>
<feature type="region of interest" description="Disordered" evidence="1">
    <location>
        <begin position="110"/>
        <end position="491"/>
    </location>
</feature>
<feature type="region of interest" description="Disordered" evidence="1">
    <location>
        <begin position="789"/>
        <end position="819"/>
    </location>
</feature>
<evidence type="ECO:0000256" key="1">
    <source>
        <dbReference type="SAM" id="MobiDB-lite"/>
    </source>
</evidence>
<feature type="compositionally biased region" description="Basic and acidic residues" evidence="1">
    <location>
        <begin position="941"/>
        <end position="953"/>
    </location>
</feature>
<name>A0AAV9J697_9PEZI</name>
<feature type="compositionally biased region" description="Polar residues" evidence="1">
    <location>
        <begin position="61"/>
        <end position="82"/>
    </location>
</feature>
<feature type="compositionally biased region" description="Low complexity" evidence="1">
    <location>
        <begin position="235"/>
        <end position="255"/>
    </location>
</feature>
<evidence type="ECO:0008006" key="4">
    <source>
        <dbReference type="Google" id="ProtNLM"/>
    </source>
</evidence>
<feature type="region of interest" description="Disordered" evidence="1">
    <location>
        <begin position="1040"/>
        <end position="1060"/>
    </location>
</feature>
<keyword evidence="3" id="KW-1185">Reference proteome</keyword>
<evidence type="ECO:0000313" key="3">
    <source>
        <dbReference type="Proteomes" id="UP001324427"/>
    </source>
</evidence>
<feature type="compositionally biased region" description="Polar residues" evidence="1">
    <location>
        <begin position="307"/>
        <end position="324"/>
    </location>
</feature>
<feature type="region of interest" description="Disordered" evidence="1">
    <location>
        <begin position="877"/>
        <end position="953"/>
    </location>
</feature>
<sequence length="1745" mass="189384">MSTDNDRSNIASTSSRFRKQPPVNQPTATLTTTTTDHHDRPIEPCPRQRQTTDKMSKVFASRSSFLTPQNSGAKDSGNSNSDSSWCWPADLDAALGPTTDTNTNAGAAEVRKLAAGEPPTKKKRGVGVEPGGYSFTPGGGQGHGGSGSGSGMGMGMGNVGRHGNGNGDGPDRSRSVDGMAVAVAGQKRRANPPGTSNAGNAGPGNRAGDAEPAFKRARLSEHGRGDGLGDGKGVARPTPAAAAAAGPTSRTTTTSLPVSHRKQAQQPLHRRPSSSSAGPGNAQQKVPVPAYDRRLAPKAQPPPPQATFRSFTSSVGRSASSGTPPTRADGRAAAAPFIIDDDDDDEEDEDDDEQRGKAGKAPLLGLHEPLVAQKGSLRHAATTAQAREEARRKDAQWEEVQRKEDQRLASKRLREEVGVKKEVVSPGSGAGRSDVKDPSLVSRGNRGGGGGGGEGGGMPMARVGHELMPDGIAVQKPPRGQSAYGAQKASEKVLVGTMEERKTEVISLLSSASSSEAGDEEEERDGKPNQDEELDVVVAVDAKLATSKLRDVIDLDGPETSGPQDGTPPEQKPPTTLSDAKVQLPGHQDGPPPPGQQPPATLSPNAKATAPRATPSTTTKSAADAEAERQRKTRLENSRKQYEEIQTQLKTQAAAERQADEQARETERYAVEEAKQEGRRHSEAGSFQTQARERREAEARRVEEVKKEAAVRREVQVKEAEERLRAEAARRVEKERVEELFRQRRRVGLALPAAASSASTTPNLSAGVAKQCNSTETAQYPCAGASLTAEGERGAETQPEGDSFGQRKPALPPMTATPNLSAFTKSCDAAAAAKTQQPSVAAAILAPTTTGKVGAGTRIAKEVDNLLGTTAIAGRGQAAGLPEHGRNNADGGVDEGERAKQQRMRAMQERNERNRLASEPLERNNAAVSEAEQAKQQRVQALKERNERNRLAAEEDAEDVYAVPEEEEITVPRGPVSLNSFAGVQRLQAIKELGARPMQTPKRYEDDRRPQFGQMARPVAAKPFGPVSLNSAAGLDFLSHEKTSRPTPPAKPTSPVSLHSAAGRELLSRETARPQPSALRLPPVRQAHSTYHDASLGEILPEDVKLTMWRDGRNEWQDIVEDYEEATGVRRGQDTLRKRYRQVKEAIDVAGLDRAVVQRVATGDAEAREQLNRAIHGAWPVAKATKADNPRGDIRKVYPADAGVEQKKLHGRHLGDIIPEDIKVTRWRDSGMEWSKISSALEQVTGRKRAGDTHRKRYRQVKEVLDAANIDVDLLDLAETGDIHAIARVNKLVSGKRLSSVDFSKTPQYGPPLGEIMPEDAKLVMWRNSNIKFEDIIPLYQSATGVKRSLSMLYTRYRAVKAAVDSADIEEDLLELVADGDEDAWLQVNQMVRSTVPVSASKSQRNIKPLKLKQSPRDPFAGAAARARNIGRSDSESSPGSVRLSSDDLDDTTAAISPEYGTPESIPPNVPQAGRPTTSGKVMNEKAFMYYLAGLAEDEAEEQPEPEFTREDYCHNIYQVQRREVTREELDEEITIGMKEWIDCGRSYTLPGKANVAAPKHIHMALDPDLNDAIHTSEDYDIRTSRNEDDLVRYTVKLEEGSVQVQVVARMRTYQDHIKPSDTAEWRGRRVYTVRQRTVTRPPASDELFDEAQDSVRDLIVDDHVYSSLDLANKCALDHFVNEHFHCPSANLDFRQSQRAELRAGLLQELEAEGNGALFKRQVEAGDTVQEVRVEELRLLGPRNI</sequence>
<organism evidence="2 3">
    <name type="scientific">Oleoguttula mirabilis</name>
    <dbReference type="NCBI Taxonomy" id="1507867"/>
    <lineage>
        <taxon>Eukaryota</taxon>
        <taxon>Fungi</taxon>
        <taxon>Dikarya</taxon>
        <taxon>Ascomycota</taxon>
        <taxon>Pezizomycotina</taxon>
        <taxon>Dothideomycetes</taxon>
        <taxon>Dothideomycetidae</taxon>
        <taxon>Mycosphaerellales</taxon>
        <taxon>Teratosphaeriaceae</taxon>
        <taxon>Oleoguttula</taxon>
    </lineage>
</organism>
<accession>A0AAV9J697</accession>
<feature type="compositionally biased region" description="Acidic residues" evidence="1">
    <location>
        <begin position="339"/>
        <end position="353"/>
    </location>
</feature>
<gene>
    <name evidence="2" type="ORF">LTR36_009717</name>
</gene>
<feature type="compositionally biased region" description="Polar residues" evidence="1">
    <location>
        <begin position="1397"/>
        <end position="1406"/>
    </location>
</feature>
<feature type="region of interest" description="Disordered" evidence="1">
    <location>
        <begin position="1"/>
        <end position="82"/>
    </location>
</feature>
<dbReference type="Proteomes" id="UP001324427">
    <property type="component" value="Unassembled WGS sequence"/>
</dbReference>
<feature type="compositionally biased region" description="Basic and acidic residues" evidence="1">
    <location>
        <begin position="208"/>
        <end position="229"/>
    </location>
</feature>
<feature type="compositionally biased region" description="Basic and acidic residues" evidence="1">
    <location>
        <begin position="626"/>
        <end position="643"/>
    </location>
</feature>
<feature type="compositionally biased region" description="Low complexity" evidence="1">
    <location>
        <begin position="606"/>
        <end position="624"/>
    </location>
</feature>
<comment type="caution">
    <text evidence="2">The sequence shown here is derived from an EMBL/GenBank/DDBJ whole genome shotgun (WGS) entry which is preliminary data.</text>
</comment>
<reference evidence="2 3" key="1">
    <citation type="submission" date="2021-11" db="EMBL/GenBank/DDBJ databases">
        <title>Black yeast isolated from Biological Soil Crust.</title>
        <authorList>
            <person name="Kurbessoian T."/>
        </authorList>
    </citation>
    <scope>NUCLEOTIDE SEQUENCE [LARGE SCALE GENOMIC DNA]</scope>
    <source>
        <strain evidence="2 3">CCFEE 5522</strain>
    </source>
</reference>
<feature type="compositionally biased region" description="Basic and acidic residues" evidence="1">
    <location>
        <begin position="895"/>
        <end position="922"/>
    </location>
</feature>